<evidence type="ECO:0000313" key="2">
    <source>
        <dbReference type="Proteomes" id="UP000054564"/>
    </source>
</evidence>
<protein>
    <submittedName>
        <fullName evidence="1">Uncharacterized protein</fullName>
    </submittedName>
</protein>
<dbReference type="Proteomes" id="UP000054564">
    <property type="component" value="Unassembled WGS sequence"/>
</dbReference>
<feature type="non-terminal residue" evidence="1">
    <location>
        <position position="1"/>
    </location>
</feature>
<organism evidence="1 2">
    <name type="scientific">Puccinia striiformis f. sp. tritici PST-78</name>
    <dbReference type="NCBI Taxonomy" id="1165861"/>
    <lineage>
        <taxon>Eukaryota</taxon>
        <taxon>Fungi</taxon>
        <taxon>Dikarya</taxon>
        <taxon>Basidiomycota</taxon>
        <taxon>Pucciniomycotina</taxon>
        <taxon>Pucciniomycetes</taxon>
        <taxon>Pucciniales</taxon>
        <taxon>Pucciniaceae</taxon>
        <taxon>Puccinia</taxon>
    </lineage>
</organism>
<proteinExistence type="predicted"/>
<gene>
    <name evidence="1" type="ORF">PSTG_18874</name>
</gene>
<reference evidence="2" key="1">
    <citation type="submission" date="2014-03" db="EMBL/GenBank/DDBJ databases">
        <title>The Genome Sequence of Puccinia striiformis f. sp. tritici PST-78.</title>
        <authorList>
            <consortium name="The Broad Institute Genome Sequencing Platform"/>
            <person name="Cuomo C."/>
            <person name="Hulbert S."/>
            <person name="Chen X."/>
            <person name="Walker B."/>
            <person name="Young S.K."/>
            <person name="Zeng Q."/>
            <person name="Gargeya S."/>
            <person name="Fitzgerald M."/>
            <person name="Haas B."/>
            <person name="Abouelleil A."/>
            <person name="Alvarado L."/>
            <person name="Arachchi H.M."/>
            <person name="Berlin A.M."/>
            <person name="Chapman S.B."/>
            <person name="Goldberg J."/>
            <person name="Griggs A."/>
            <person name="Gujja S."/>
            <person name="Hansen M."/>
            <person name="Howarth C."/>
            <person name="Imamovic A."/>
            <person name="Larimer J."/>
            <person name="McCowan C."/>
            <person name="Montmayeur A."/>
            <person name="Murphy C."/>
            <person name="Neiman D."/>
            <person name="Pearson M."/>
            <person name="Priest M."/>
            <person name="Roberts A."/>
            <person name="Saif S."/>
            <person name="Shea T."/>
            <person name="Sisk P."/>
            <person name="Sykes S."/>
            <person name="Wortman J."/>
            <person name="Nusbaum C."/>
            <person name="Birren B."/>
        </authorList>
    </citation>
    <scope>NUCLEOTIDE SEQUENCE [LARGE SCALE GENOMIC DNA]</scope>
    <source>
        <strain evidence="2">race PST-78</strain>
    </source>
</reference>
<feature type="non-terminal residue" evidence="1">
    <location>
        <position position="145"/>
    </location>
</feature>
<sequence length="145" mass="16406">YCGAQLTAFVVTLKKTIDLLIEPNSGEKATPPEPTSEAGDRPVLVFKIYERNIKGLVERAMDGLDHLSPKVWQGEMFRDRIRRQIDVGFFMAAQMDERFWARVAEKLTVPLTEPPNPADKKKDPAQILFSLSDLSVQDRLTQAFS</sequence>
<accession>A0A0L0UL81</accession>
<dbReference type="AlphaFoldDB" id="A0A0L0UL81"/>
<dbReference type="EMBL" id="AJIL01004331">
    <property type="protein sequence ID" value="KNE87736.1"/>
    <property type="molecule type" value="Genomic_DNA"/>
</dbReference>
<name>A0A0L0UL81_9BASI</name>
<evidence type="ECO:0000313" key="1">
    <source>
        <dbReference type="EMBL" id="KNE87736.1"/>
    </source>
</evidence>
<keyword evidence="2" id="KW-1185">Reference proteome</keyword>
<comment type="caution">
    <text evidence="1">The sequence shown here is derived from an EMBL/GenBank/DDBJ whole genome shotgun (WGS) entry which is preliminary data.</text>
</comment>